<keyword evidence="3" id="KW-1185">Reference proteome</keyword>
<dbReference type="EMBL" id="JARBHB010000002">
    <property type="protein sequence ID" value="KAJ8894375.1"/>
    <property type="molecule type" value="Genomic_DNA"/>
</dbReference>
<protein>
    <recommendedName>
        <fullName evidence="1">DDE-1 domain-containing protein</fullName>
    </recommendedName>
</protein>
<dbReference type="InterPro" id="IPR050863">
    <property type="entry name" value="CenT-Element_Derived"/>
</dbReference>
<dbReference type="Pfam" id="PF03184">
    <property type="entry name" value="DDE_1"/>
    <property type="match status" value="1"/>
</dbReference>
<proteinExistence type="predicted"/>
<gene>
    <name evidence="2" type="ORF">PR048_007026</name>
</gene>
<dbReference type="Proteomes" id="UP001159363">
    <property type="component" value="Chromosome 2"/>
</dbReference>
<evidence type="ECO:0000259" key="1">
    <source>
        <dbReference type="Pfam" id="PF03184"/>
    </source>
</evidence>
<evidence type="ECO:0000313" key="3">
    <source>
        <dbReference type="Proteomes" id="UP001159363"/>
    </source>
</evidence>
<feature type="domain" description="DDE-1" evidence="1">
    <location>
        <begin position="7"/>
        <end position="104"/>
    </location>
</feature>
<organism evidence="2 3">
    <name type="scientific">Dryococelus australis</name>
    <dbReference type="NCBI Taxonomy" id="614101"/>
    <lineage>
        <taxon>Eukaryota</taxon>
        <taxon>Metazoa</taxon>
        <taxon>Ecdysozoa</taxon>
        <taxon>Arthropoda</taxon>
        <taxon>Hexapoda</taxon>
        <taxon>Insecta</taxon>
        <taxon>Pterygota</taxon>
        <taxon>Neoptera</taxon>
        <taxon>Polyneoptera</taxon>
        <taxon>Phasmatodea</taxon>
        <taxon>Verophasmatodea</taxon>
        <taxon>Anareolatae</taxon>
        <taxon>Phasmatidae</taxon>
        <taxon>Eurycanthinae</taxon>
        <taxon>Dryococelus</taxon>
    </lineage>
</organism>
<name>A0ABQ9ICH1_9NEOP</name>
<reference evidence="2 3" key="1">
    <citation type="submission" date="2023-02" db="EMBL/GenBank/DDBJ databases">
        <title>LHISI_Scaffold_Assembly.</title>
        <authorList>
            <person name="Stuart O.P."/>
            <person name="Cleave R."/>
            <person name="Magrath M.J.L."/>
            <person name="Mikheyev A.S."/>
        </authorList>
    </citation>
    <scope>NUCLEOTIDE SEQUENCE [LARGE SCALE GENOMIC DNA]</scope>
    <source>
        <strain evidence="2">Daus_M_001</strain>
        <tissue evidence="2">Leg muscle</tissue>
    </source>
</reference>
<dbReference type="PANTHER" id="PTHR19303:SF16">
    <property type="entry name" value="JERKY PROTEIN HOMOLOG-LIKE"/>
    <property type="match status" value="1"/>
</dbReference>
<dbReference type="InterPro" id="IPR004875">
    <property type="entry name" value="DDE_SF_endonuclease_dom"/>
</dbReference>
<dbReference type="PANTHER" id="PTHR19303">
    <property type="entry name" value="TRANSPOSON"/>
    <property type="match status" value="1"/>
</dbReference>
<comment type="caution">
    <text evidence="2">The sequence shown here is derived from an EMBL/GenBank/DDBJ whole genome shotgun (WGS) entry which is preliminary data.</text>
</comment>
<accession>A0ABQ9ICH1</accession>
<sequence>MRPKKLKDFKVMPFEYTGSKKAWVTTKRTTEWFNSFVRQARQHCNSIGLKWDCKIILVMDNCSAYPPAEILSRDNFEVIYLPPNCTPLIQPQDQGILRSLKCRY</sequence>
<evidence type="ECO:0000313" key="2">
    <source>
        <dbReference type="EMBL" id="KAJ8894375.1"/>
    </source>
</evidence>